<dbReference type="PROSITE" id="PS51900">
    <property type="entry name" value="CB"/>
    <property type="match status" value="1"/>
</dbReference>
<gene>
    <name evidence="8" type="ORF">CWO07_24535</name>
</gene>
<dbReference type="Pfam" id="PF02899">
    <property type="entry name" value="Phage_int_SAM_1"/>
    <property type="match status" value="1"/>
</dbReference>
<dbReference type="AlphaFoldDB" id="A0A2T5EIC2"/>
<evidence type="ECO:0000256" key="1">
    <source>
        <dbReference type="ARBA" id="ARBA00008857"/>
    </source>
</evidence>
<evidence type="ECO:0000256" key="4">
    <source>
        <dbReference type="ARBA" id="ARBA00023172"/>
    </source>
</evidence>
<dbReference type="InterPro" id="IPR011010">
    <property type="entry name" value="DNA_brk_join_enz"/>
</dbReference>
<evidence type="ECO:0000256" key="3">
    <source>
        <dbReference type="ARBA" id="ARBA00023125"/>
    </source>
</evidence>
<dbReference type="PANTHER" id="PTHR30349:SF41">
    <property type="entry name" value="INTEGRASE_RECOMBINASE PROTEIN MJ0367-RELATED"/>
    <property type="match status" value="1"/>
</dbReference>
<evidence type="ECO:0000256" key="5">
    <source>
        <dbReference type="PROSITE-ProRule" id="PRU01248"/>
    </source>
</evidence>
<dbReference type="EMBL" id="PIFK01000090">
    <property type="protein sequence ID" value="PTP19722.1"/>
    <property type="molecule type" value="Genomic_DNA"/>
</dbReference>
<dbReference type="GO" id="GO:0015074">
    <property type="term" value="P:DNA integration"/>
    <property type="evidence" value="ECO:0007669"/>
    <property type="project" value="UniProtKB-KW"/>
</dbReference>
<organism evidence="8 9">
    <name type="scientific">Vibrio splendidus</name>
    <dbReference type="NCBI Taxonomy" id="29497"/>
    <lineage>
        <taxon>Bacteria</taxon>
        <taxon>Pseudomonadati</taxon>
        <taxon>Pseudomonadota</taxon>
        <taxon>Gammaproteobacteria</taxon>
        <taxon>Vibrionales</taxon>
        <taxon>Vibrionaceae</taxon>
        <taxon>Vibrio</taxon>
    </lineage>
</organism>
<reference evidence="8 9" key="1">
    <citation type="submission" date="2017-11" db="EMBL/GenBank/DDBJ databases">
        <title>Population delineation of vibrios coincides with oyster pathogenicity.</title>
        <authorList>
            <person name="Bruto M."/>
            <person name="Labreuche Y."/>
            <person name="James A."/>
            <person name="Piel D."/>
            <person name="Chenivesse S."/>
            <person name="Petton B."/>
            <person name="Polz M.F."/>
            <person name="Le Roux F."/>
        </authorList>
    </citation>
    <scope>NUCLEOTIDE SEQUENCE [LARGE SCALE GENOMIC DNA]</scope>
    <source>
        <strain evidence="8 9">FF_144</strain>
    </source>
</reference>
<name>A0A2T5EIC2_VIBSP</name>
<dbReference type="GO" id="GO:0006310">
    <property type="term" value="P:DNA recombination"/>
    <property type="evidence" value="ECO:0007669"/>
    <property type="project" value="UniProtKB-KW"/>
</dbReference>
<keyword evidence="3 5" id="KW-0238">DNA-binding</keyword>
<dbReference type="InterPro" id="IPR013762">
    <property type="entry name" value="Integrase-like_cat_sf"/>
</dbReference>
<keyword evidence="4" id="KW-0233">DNA recombination</keyword>
<dbReference type="SUPFAM" id="SSF56349">
    <property type="entry name" value="DNA breaking-rejoining enzymes"/>
    <property type="match status" value="1"/>
</dbReference>
<dbReference type="Gene3D" id="1.10.443.10">
    <property type="entry name" value="Intergrase catalytic core"/>
    <property type="match status" value="1"/>
</dbReference>
<comment type="caution">
    <text evidence="8">The sequence shown here is derived from an EMBL/GenBank/DDBJ whole genome shotgun (WGS) entry which is preliminary data.</text>
</comment>
<dbReference type="InterPro" id="IPR004107">
    <property type="entry name" value="Integrase_SAM-like_N"/>
</dbReference>
<dbReference type="Pfam" id="PF00589">
    <property type="entry name" value="Phage_integrase"/>
    <property type="match status" value="1"/>
</dbReference>
<dbReference type="Proteomes" id="UP000244197">
    <property type="component" value="Unassembled WGS sequence"/>
</dbReference>
<accession>A0A2T5EIC2</accession>
<dbReference type="PANTHER" id="PTHR30349">
    <property type="entry name" value="PHAGE INTEGRASE-RELATED"/>
    <property type="match status" value="1"/>
</dbReference>
<comment type="similarity">
    <text evidence="1">Belongs to the 'phage' integrase family.</text>
</comment>
<dbReference type="InterPro" id="IPR044068">
    <property type="entry name" value="CB"/>
</dbReference>
<sequence>MHAKVTYSKEVIHMYLLKLPSSIYYHRSPVPVLLRERGFPSEIRLSLLTKNRNVALSRNIQLSLIVKQSLNLAINNDTLTFEQVKADLYEDIEQYRNGHSSSASQANHQYVPSFNLKLKQFETSKSLSDFLLKKKLDNVTTLTLHQLEQRISHCLNFLEENAKSYNEVAMQAYIEQLKAEGRSAKTSKEYFSSVKQFFAWCYKQKLLKVNPCIDLNPKFKSKKHASEERDAWKASELDALFQNSGYQNKSEDFRYITELQAYHGLRPNEACQLFIGNIQSEDDLWYLNITDKGDRQHLKNEHSLRQIPLHPEMVNKGFLEFVKARADQNALDTPLFSYEPYGDDHDWSKHYRVEFGKLQTKIGMEPGVRPTPYSFRHTFIDELKNAELAESLVSEYVGHANQSMTFGRYGKKLKLKKLLKVAHTFKLPTDIKEA</sequence>
<evidence type="ECO:0000313" key="9">
    <source>
        <dbReference type="Proteomes" id="UP000244197"/>
    </source>
</evidence>
<evidence type="ECO:0000259" key="7">
    <source>
        <dbReference type="PROSITE" id="PS51900"/>
    </source>
</evidence>
<dbReference type="InterPro" id="IPR050090">
    <property type="entry name" value="Tyrosine_recombinase_XerCD"/>
</dbReference>
<protein>
    <submittedName>
        <fullName evidence="8">Integrase</fullName>
    </submittedName>
</protein>
<feature type="domain" description="Core-binding (CB)" evidence="7">
    <location>
        <begin position="112"/>
        <end position="202"/>
    </location>
</feature>
<proteinExistence type="inferred from homology"/>
<dbReference type="GO" id="GO:0003677">
    <property type="term" value="F:DNA binding"/>
    <property type="evidence" value="ECO:0007669"/>
    <property type="project" value="UniProtKB-UniRule"/>
</dbReference>
<evidence type="ECO:0000259" key="6">
    <source>
        <dbReference type="PROSITE" id="PS51898"/>
    </source>
</evidence>
<keyword evidence="2" id="KW-0229">DNA integration</keyword>
<dbReference type="InterPro" id="IPR002104">
    <property type="entry name" value="Integrase_catalytic"/>
</dbReference>
<dbReference type="Gene3D" id="1.10.150.130">
    <property type="match status" value="1"/>
</dbReference>
<dbReference type="PROSITE" id="PS51898">
    <property type="entry name" value="TYR_RECOMBINASE"/>
    <property type="match status" value="1"/>
</dbReference>
<dbReference type="InterPro" id="IPR010998">
    <property type="entry name" value="Integrase_recombinase_N"/>
</dbReference>
<evidence type="ECO:0000313" key="8">
    <source>
        <dbReference type="EMBL" id="PTP19722.1"/>
    </source>
</evidence>
<feature type="domain" description="Tyr recombinase" evidence="6">
    <location>
        <begin position="227"/>
        <end position="423"/>
    </location>
</feature>
<evidence type="ECO:0000256" key="2">
    <source>
        <dbReference type="ARBA" id="ARBA00022908"/>
    </source>
</evidence>
<dbReference type="CDD" id="cd01184">
    <property type="entry name" value="INT_C_like_1"/>
    <property type="match status" value="1"/>
</dbReference>